<evidence type="ECO:0000313" key="4">
    <source>
        <dbReference type="EMBL" id="GAX81979.1"/>
    </source>
</evidence>
<dbReference type="Pfam" id="PF23752">
    <property type="entry name" value="Beta-prop_WDR11_2nd"/>
    <property type="match status" value="1"/>
</dbReference>
<dbReference type="Pfam" id="PF23751">
    <property type="entry name" value="Beta-prop_WDR11_1st"/>
    <property type="match status" value="1"/>
</dbReference>
<accession>A0A250XGE3</accession>
<dbReference type="SUPFAM" id="SSF50978">
    <property type="entry name" value="WD40 repeat-like"/>
    <property type="match status" value="1"/>
</dbReference>
<proteinExistence type="predicted"/>
<dbReference type="InterPro" id="IPR057852">
    <property type="entry name" value="Beta-prop_WDR11_1st"/>
</dbReference>
<dbReference type="EMBL" id="BEGY01000073">
    <property type="protein sequence ID" value="GAX81979.1"/>
    <property type="molecule type" value="Genomic_DNA"/>
</dbReference>
<feature type="domain" description="WDR11 first beta-propeller" evidence="2">
    <location>
        <begin position="61"/>
        <end position="400"/>
    </location>
</feature>
<dbReference type="InterPro" id="IPR039694">
    <property type="entry name" value="WDR11"/>
</dbReference>
<evidence type="ECO:0000259" key="3">
    <source>
        <dbReference type="Pfam" id="PF23752"/>
    </source>
</evidence>
<gene>
    <name evidence="4" type="ORF">CEUSTIGMA_g9407.t1</name>
</gene>
<feature type="compositionally biased region" description="Low complexity" evidence="1">
    <location>
        <begin position="1594"/>
        <end position="1613"/>
    </location>
</feature>
<dbReference type="GO" id="GO:0005737">
    <property type="term" value="C:cytoplasm"/>
    <property type="evidence" value="ECO:0007669"/>
    <property type="project" value="TreeGrafter"/>
</dbReference>
<feature type="domain" description="WDR11 second beta-propeller" evidence="3">
    <location>
        <begin position="730"/>
        <end position="952"/>
    </location>
</feature>
<evidence type="ECO:0000259" key="2">
    <source>
        <dbReference type="Pfam" id="PF23751"/>
    </source>
</evidence>
<comment type="caution">
    <text evidence="4">The sequence shown here is derived from an EMBL/GenBank/DDBJ whole genome shotgun (WGS) entry which is preliminary data.</text>
</comment>
<dbReference type="PANTHER" id="PTHR14593">
    <property type="entry name" value="WD REPEAT-CONTAINING PROTEIN 11"/>
    <property type="match status" value="1"/>
</dbReference>
<dbReference type="PANTHER" id="PTHR14593:SF5">
    <property type="entry name" value="WD REPEAT-CONTAINING PROTEIN 11"/>
    <property type="match status" value="1"/>
</dbReference>
<feature type="compositionally biased region" description="Low complexity" evidence="1">
    <location>
        <begin position="429"/>
        <end position="444"/>
    </location>
</feature>
<protein>
    <submittedName>
        <fullName evidence="4">Uncharacterized protein</fullName>
    </submittedName>
</protein>
<dbReference type="Proteomes" id="UP000232323">
    <property type="component" value="Unassembled WGS sequence"/>
</dbReference>
<dbReference type="InterPro" id="IPR015943">
    <property type="entry name" value="WD40/YVTN_repeat-like_dom_sf"/>
</dbReference>
<dbReference type="InterPro" id="IPR036322">
    <property type="entry name" value="WD40_repeat_dom_sf"/>
</dbReference>
<evidence type="ECO:0000313" key="5">
    <source>
        <dbReference type="Proteomes" id="UP000232323"/>
    </source>
</evidence>
<dbReference type="InterPro" id="IPR057853">
    <property type="entry name" value="Beta-prop_WDR11_2nd"/>
</dbReference>
<keyword evidence="5" id="KW-1185">Reference proteome</keyword>
<dbReference type="Gene3D" id="2.130.10.10">
    <property type="entry name" value="YVTN repeat-like/Quinoprotein amine dehydrogenase"/>
    <property type="match status" value="1"/>
</dbReference>
<dbReference type="OrthoDB" id="553278at2759"/>
<evidence type="ECO:0000256" key="1">
    <source>
        <dbReference type="SAM" id="MobiDB-lite"/>
    </source>
</evidence>
<dbReference type="STRING" id="1157962.A0A250XGE3"/>
<reference evidence="4 5" key="1">
    <citation type="submission" date="2017-08" db="EMBL/GenBank/DDBJ databases">
        <title>Acidophilic green algal genome provides insights into adaptation to an acidic environment.</title>
        <authorList>
            <person name="Hirooka S."/>
            <person name="Hirose Y."/>
            <person name="Kanesaki Y."/>
            <person name="Higuchi S."/>
            <person name="Fujiwara T."/>
            <person name="Onuma R."/>
            <person name="Era A."/>
            <person name="Ohbayashi R."/>
            <person name="Uzuka A."/>
            <person name="Nozaki H."/>
            <person name="Yoshikawa H."/>
            <person name="Miyagishima S.Y."/>
        </authorList>
    </citation>
    <scope>NUCLEOTIDE SEQUENCE [LARGE SCALE GENOMIC DNA]</scope>
    <source>
        <strain evidence="4 5">NIES-2499</strain>
    </source>
</reference>
<organism evidence="4 5">
    <name type="scientific">Chlamydomonas eustigma</name>
    <dbReference type="NCBI Taxonomy" id="1157962"/>
    <lineage>
        <taxon>Eukaryota</taxon>
        <taxon>Viridiplantae</taxon>
        <taxon>Chlorophyta</taxon>
        <taxon>core chlorophytes</taxon>
        <taxon>Chlorophyceae</taxon>
        <taxon>CS clade</taxon>
        <taxon>Chlamydomonadales</taxon>
        <taxon>Chlamydomonadaceae</taxon>
        <taxon>Chlamydomonas</taxon>
    </lineage>
</organism>
<sequence length="1634" mass="174553">MLNACLDKVAVLPVASFKSKCISESIIDSDFFICISGSAVVLVELQTFAIYRVLLDRYGAVTSIAWLRGASNSRDLKAPRQWRLAYGDVHGEVVVWDVESGTVISRLSTTFKLREVVPYASHMMAVGDGSKKAHEHESQAMSVKGLQWVLPGPRLLAVLFSSSLLILWDAKNGGNIVWKHEIQTPEGSQVTGLLGDPSNCRRLCVLCTLGYFFIIELNDPYSSDVALNQYHVENHSAAGDNLAGKSHRDPHTHIASAASMSAKFLPYKDMLLLLLPRQIVIFDLELGIPAAVQTLSGGPRQPPFSSIMSVLGTGVCNGGGDEGGCDHLHCLHSDGSMSVWMRNAGQLNFKRLYTARLTPPSSRGSNPPVALVAAAALHLRTGFHSINQDIDDNDSSDSSAGVMESDLFGELHGSVTAALLPDRAVDHGSSSSSSYPSRPVSAKSPVRHFERSLPQVSIQGDEQHISVLPAKCTEGGKIKQRAKDSKQNDRDFALMLFVTVTADGKIWKWTISTPNPVPKSYLSGPTTELPLYSTLLGEILNMKHDDDDDGILHEAAVRTPERPLPELHGLLHTLGHAAVSHSMLHALLPQYSPATELPNSCKAPSQAVIMVGAAVTVAGTIEIISTHIGAGMPLHMSLSTSLAVHQSAVKGMRWILCVEGLQHLSRQGGIFPHVPDSPRLITYTSEKCTIGQNVVPHSGSSLSSASSSSAHHSIHKQKQGAGAALIMAAVNSSVASVVSGGTTTTSQGYKNVIAITDIESRTSTYIRDSPMDVAPLVGIRTSPSGCYLLLLFSGAPSELWTVWGEMPLRLRLLDLPFSAVEWMLPELVHPSFPGGSTKSVLSKPAPAITIKASESVDAAASTSAAPPSWIEMLPEERVAFTLHDGRTGVLNVQGRKVQDAKASRPQLQADQSPIEVKATALFAWDHLVVMGDEGGNLLVWNVESGDASVLSTGYVESGDASVLPTGYVESGDASVLPTGYVESGDASVLPTGYVESGDASVLPTGYVESGDASVLPTGYVESGDASVLPTGYVESGDALSFPLDASVLPTGYVESGDTSVLPTGYVESGDTSVLPTGYVESGDTSVLPTGYVESGDTSVLPTGCGAVRKLAVGASPHPGLYSPASITVCARIAALFEGGEFGVYELDECYRLFKGEASVSACLNMGRILDLSWMPLPRCYGGSAMLSVVLEGGAIAVVDVVQSVERKCTAKDRTKRMRRVLEQGLPTEVEQPETHPNVHVQGCKLSKVTPFASALHLPQSYILLMRLLIQVRISPELMKQLEEYANEQRAFKQEGHQNSGEEAHLKSLLQEELLSLLPPSTHRQVQACVNMLLEEPQGSATCNVPCLPCSAEEAGTSGAEKQLPIMIPSPAGTGLLHLPAGGAEGMGTISAQPMLTEGVSSLMKAMSNAFKLIQAEPVEESKAPEETLRIPQATDPQRVYQGISSLEDSLEMCNKDLLQVLSELAMMRAISTNHDTTQPGCLLLPHEASQYNMALREDCICRRMEVAALLGRDVEEMSFWRHLPATLLGLGGANQSLVSQQQRLLVPGQQNQDERWMPTLPQASGKVQDAPARSSTGKPVPVVKSDQSKLMPKGSSTTEHPSSSRSSEGMSPSIHPFNATDRGVLQVPLITMLF</sequence>
<feature type="region of interest" description="Disordered" evidence="1">
    <location>
        <begin position="425"/>
        <end position="446"/>
    </location>
</feature>
<feature type="region of interest" description="Disordered" evidence="1">
    <location>
        <begin position="1563"/>
        <end position="1619"/>
    </location>
</feature>
<name>A0A250XGE3_9CHLO</name>